<dbReference type="InterPro" id="IPR036388">
    <property type="entry name" value="WH-like_DNA-bd_sf"/>
</dbReference>
<dbReference type="PANTHER" id="PTHR33221:SF9">
    <property type="entry name" value="RRF2 FAMILY PROTEIN"/>
    <property type="match status" value="1"/>
</dbReference>
<dbReference type="GO" id="GO:0005829">
    <property type="term" value="C:cytosol"/>
    <property type="evidence" value="ECO:0007669"/>
    <property type="project" value="TreeGrafter"/>
</dbReference>
<sequence length="153" mass="17109">MKISKSVEQGIYVTLMLALQKNHTPVKSLVLSQRLEVSDSYLKKILRKLVVADIINSNASKDGGYTLKRSVETITFFDIAQAVDNVGDMQFPDLHLAEKVFPGNVAHIQKSKTIAGDVLEEAQTNFNTVLKQYPLSLLLEEKSYQNGLIDWKA</sequence>
<dbReference type="Gene3D" id="1.10.10.10">
    <property type="entry name" value="Winged helix-like DNA-binding domain superfamily/Winged helix DNA-binding domain"/>
    <property type="match status" value="1"/>
</dbReference>
<dbReference type="STRING" id="33960.TY91_14815"/>
<dbReference type="GO" id="GO:0003700">
    <property type="term" value="F:DNA-binding transcription factor activity"/>
    <property type="evidence" value="ECO:0007669"/>
    <property type="project" value="TreeGrafter"/>
</dbReference>
<reference evidence="1 2" key="1">
    <citation type="journal article" date="2015" name="Genome Announc.">
        <title>Expanding the biotechnology potential of lactobacilli through comparative genomics of 213 strains and associated genera.</title>
        <authorList>
            <person name="Sun Z."/>
            <person name="Harris H.M."/>
            <person name="McCann A."/>
            <person name="Guo C."/>
            <person name="Argimon S."/>
            <person name="Zhang W."/>
            <person name="Yang X."/>
            <person name="Jeffery I.B."/>
            <person name="Cooney J.C."/>
            <person name="Kagawa T.F."/>
            <person name="Liu W."/>
            <person name="Song Y."/>
            <person name="Salvetti E."/>
            <person name="Wrobel A."/>
            <person name="Rasinkangas P."/>
            <person name="Parkhill J."/>
            <person name="Rea M.C."/>
            <person name="O'Sullivan O."/>
            <person name="Ritari J."/>
            <person name="Douillard F.P."/>
            <person name="Paul Ross R."/>
            <person name="Yang R."/>
            <person name="Briner A.E."/>
            <person name="Felis G.E."/>
            <person name="de Vos W.M."/>
            <person name="Barrangou R."/>
            <person name="Klaenhammer T.R."/>
            <person name="Caufield P.W."/>
            <person name="Cui Y."/>
            <person name="Zhang H."/>
            <person name="O'Toole P.W."/>
        </authorList>
    </citation>
    <scope>NUCLEOTIDE SEQUENCE [LARGE SCALE GENOMIC DNA]</scope>
    <source>
        <strain evidence="1 2">DSM 20515</strain>
    </source>
</reference>
<dbReference type="AlphaFoldDB" id="A0A0R2BGU9"/>
<protein>
    <recommendedName>
        <fullName evidence="3">Rrf2 family transcriptional regulator</fullName>
    </recommendedName>
</protein>
<dbReference type="PATRIC" id="fig|1423733.4.peg.2554"/>
<evidence type="ECO:0000313" key="1">
    <source>
        <dbReference type="EMBL" id="KRM75254.1"/>
    </source>
</evidence>
<evidence type="ECO:0000313" key="2">
    <source>
        <dbReference type="Proteomes" id="UP000051845"/>
    </source>
</evidence>
<comment type="caution">
    <text evidence="1">The sequence shown here is derived from an EMBL/GenBank/DDBJ whole genome shotgun (WGS) entry which is preliminary data.</text>
</comment>
<organism evidence="1 2">
    <name type="scientific">Secundilactobacillus collinoides DSM 20515 = JCM 1123</name>
    <dbReference type="NCBI Taxonomy" id="1423733"/>
    <lineage>
        <taxon>Bacteria</taxon>
        <taxon>Bacillati</taxon>
        <taxon>Bacillota</taxon>
        <taxon>Bacilli</taxon>
        <taxon>Lactobacillales</taxon>
        <taxon>Lactobacillaceae</taxon>
        <taxon>Secundilactobacillus</taxon>
    </lineage>
</organism>
<name>A0A0R2BGU9_SECCO</name>
<dbReference type="NCBIfam" id="TIGR00738">
    <property type="entry name" value="rrf2_super"/>
    <property type="match status" value="1"/>
</dbReference>
<dbReference type="PROSITE" id="PS51197">
    <property type="entry name" value="HTH_RRF2_2"/>
    <property type="match status" value="1"/>
</dbReference>
<dbReference type="RefSeq" id="WP_056996882.1">
    <property type="nucleotide sequence ID" value="NZ_AYYR01000054.1"/>
</dbReference>
<dbReference type="EMBL" id="AYYR01000054">
    <property type="protein sequence ID" value="KRM75254.1"/>
    <property type="molecule type" value="Genomic_DNA"/>
</dbReference>
<proteinExistence type="predicted"/>
<dbReference type="Pfam" id="PF02082">
    <property type="entry name" value="Rrf2"/>
    <property type="match status" value="1"/>
</dbReference>
<dbReference type="InterPro" id="IPR036390">
    <property type="entry name" value="WH_DNA-bd_sf"/>
</dbReference>
<accession>A0A0R2BGU9</accession>
<dbReference type="Proteomes" id="UP000051845">
    <property type="component" value="Unassembled WGS sequence"/>
</dbReference>
<evidence type="ECO:0008006" key="3">
    <source>
        <dbReference type="Google" id="ProtNLM"/>
    </source>
</evidence>
<gene>
    <name evidence="1" type="ORF">FC82_GL002440</name>
</gene>
<dbReference type="InterPro" id="IPR000944">
    <property type="entry name" value="Tscrpt_reg_Rrf2"/>
</dbReference>
<dbReference type="SUPFAM" id="SSF46785">
    <property type="entry name" value="Winged helix' DNA-binding domain"/>
    <property type="match status" value="1"/>
</dbReference>
<dbReference type="PANTHER" id="PTHR33221">
    <property type="entry name" value="WINGED HELIX-TURN-HELIX TRANSCRIPTIONAL REGULATOR, RRF2 FAMILY"/>
    <property type="match status" value="1"/>
</dbReference>